<dbReference type="KEGG" id="pno:SNOG_10776"/>
<gene>
    <name evidence="2" type="ORF">JI435_107760</name>
</gene>
<feature type="region of interest" description="Disordered" evidence="1">
    <location>
        <begin position="611"/>
        <end position="682"/>
    </location>
</feature>
<sequence length="682" mass="77199">MADPTANMTSAAMAPPVDAEQVAAARPTPTTTTTATPSTPKVKPQIEMVRPSSTSQPNITETTNASAEPHPAASDAEAGHIIIGETRYEAEQAAAIQQYIENEKSKWLSGMKKQVGLQFDDALFRVESYIGAAIRHILLVPVRRQPEFIQFGGQSFDPNPPDWKDPEEVAESLREVGKDICTKLSSLGELITDKKHPFYNIPAHLIEYSLQWNNFGPSNFHDKLRRLYEEEDTENRHAHLPADRKKQWHVFSDLPDRKPVHGHAEPEEDTISTSKAKGKRPVDQNLISTKASTKAKKDQNPKQTWRENPKNGVVIYLEATEDDIVRTHRSFWGQQHWESEGWIIPPDAVFITEMEEGTLKEYYKQNAAKYCTTCHGTGWLVIAYHDVGNCNECQHGNKFVTIDIYIPPGRRYYTLRRGWSINDNGDVLDTAMKLAAPKNNVGKLHVYGKQVWESGTTYTRANIGTPRHISEAYRKGTLRTLKLNSFDRWLLKDDKNKVKYKMAFEVHSRAFELPKKKNKILNEWDGQKPKTLAEFHAVRMHEVWDFAGFADNEVEFLLAKMLKAVERLGKDGNILESAFDTHKDWFTREDVEEFRSCTSLERLVLHLGGTVPGSRRKESAAKRAKKSKEDTPVDLGLSLEGTVTPRKRGASASPGGKNTRVKLEPQPDMYAIIHESKYSDSE</sequence>
<feature type="compositionally biased region" description="Basic and acidic residues" evidence="1">
    <location>
        <begin position="254"/>
        <end position="265"/>
    </location>
</feature>
<dbReference type="RefSeq" id="XP_001801036.1">
    <property type="nucleotide sequence ID" value="XM_001800984.1"/>
</dbReference>
<evidence type="ECO:0000313" key="3">
    <source>
        <dbReference type="Proteomes" id="UP000663193"/>
    </source>
</evidence>
<dbReference type="VEuPathDB" id="FungiDB:JI435_107760"/>
<feature type="compositionally biased region" description="Basic and acidic residues" evidence="1">
    <location>
        <begin position="615"/>
        <end position="631"/>
    </location>
</feature>
<reference evidence="3" key="1">
    <citation type="journal article" date="2021" name="BMC Genomics">
        <title>Chromosome-level genome assembly and manually-curated proteome of model necrotroph Parastagonospora nodorum Sn15 reveals a genome-wide trove of candidate effector homologs, and redundancy of virulence-related functions within an accessory chromosome.</title>
        <authorList>
            <person name="Bertazzoni S."/>
            <person name="Jones D.A.B."/>
            <person name="Phan H.T."/>
            <person name="Tan K.-C."/>
            <person name="Hane J.K."/>
        </authorList>
    </citation>
    <scope>NUCLEOTIDE SEQUENCE [LARGE SCALE GENOMIC DNA]</scope>
    <source>
        <strain evidence="3">SN15 / ATCC MYA-4574 / FGSC 10173)</strain>
    </source>
</reference>
<evidence type="ECO:0000256" key="1">
    <source>
        <dbReference type="SAM" id="MobiDB-lite"/>
    </source>
</evidence>
<feature type="region of interest" description="Disordered" evidence="1">
    <location>
        <begin position="254"/>
        <end position="308"/>
    </location>
</feature>
<name>A0A7U2I8J4_PHANO</name>
<keyword evidence="3" id="KW-1185">Reference proteome</keyword>
<dbReference type="Proteomes" id="UP000663193">
    <property type="component" value="Chromosome 17"/>
</dbReference>
<proteinExistence type="predicted"/>
<protein>
    <submittedName>
        <fullName evidence="2">Uncharacterized protein</fullName>
    </submittedName>
</protein>
<organism evidence="2 3">
    <name type="scientific">Phaeosphaeria nodorum (strain SN15 / ATCC MYA-4574 / FGSC 10173)</name>
    <name type="common">Glume blotch fungus</name>
    <name type="synonym">Parastagonospora nodorum</name>
    <dbReference type="NCBI Taxonomy" id="321614"/>
    <lineage>
        <taxon>Eukaryota</taxon>
        <taxon>Fungi</taxon>
        <taxon>Dikarya</taxon>
        <taxon>Ascomycota</taxon>
        <taxon>Pezizomycotina</taxon>
        <taxon>Dothideomycetes</taxon>
        <taxon>Pleosporomycetidae</taxon>
        <taxon>Pleosporales</taxon>
        <taxon>Pleosporineae</taxon>
        <taxon>Phaeosphaeriaceae</taxon>
        <taxon>Parastagonospora</taxon>
    </lineage>
</organism>
<feature type="compositionally biased region" description="Low complexity" evidence="1">
    <location>
        <begin position="23"/>
        <end position="40"/>
    </location>
</feature>
<feature type="compositionally biased region" description="Polar residues" evidence="1">
    <location>
        <begin position="1"/>
        <end position="10"/>
    </location>
</feature>
<feature type="compositionally biased region" description="Basic and acidic residues" evidence="1">
    <location>
        <begin position="295"/>
        <end position="308"/>
    </location>
</feature>
<dbReference type="AlphaFoldDB" id="A0A7U2I8J4"/>
<feature type="compositionally biased region" description="Polar residues" evidence="1">
    <location>
        <begin position="51"/>
        <end position="66"/>
    </location>
</feature>
<accession>A0A7U2I8J4</accession>
<evidence type="ECO:0000313" key="2">
    <source>
        <dbReference type="EMBL" id="QRD04863.1"/>
    </source>
</evidence>
<feature type="region of interest" description="Disordered" evidence="1">
    <location>
        <begin position="1"/>
        <end position="73"/>
    </location>
</feature>
<dbReference type="EMBL" id="CP069039">
    <property type="protein sequence ID" value="QRD04863.1"/>
    <property type="molecule type" value="Genomic_DNA"/>
</dbReference>